<reference evidence="3 4" key="1">
    <citation type="submission" date="2022-12" db="EMBL/GenBank/DDBJ databases">
        <authorList>
            <person name="Mo P."/>
        </authorList>
    </citation>
    <scope>NUCLEOTIDE SEQUENCE [LARGE SCALE GENOMIC DNA]</scope>
    <source>
        <strain evidence="3 4">HUAS 2-6</strain>
    </source>
</reference>
<protein>
    <submittedName>
        <fullName evidence="3">Alpha/beta hydrolase</fullName>
    </submittedName>
</protein>
<sequence length="266" mass="28169">MTSQNVVGRHFDVAGGQVYAHVREGDGPTLVFLHYWGGSRRTWIPVLRRLDPGQGFVAYDQRGWGDSTRLPGPYGLDQLADDAQRVIDALGHPGYVLVGHSMGGKVAQMLAARRPAGLTGVVLVAPAPPTPIGVTEELQETVSRAYDSEETVLRSIDLMLTDGGLTPELRRQVVEDSLRGGEQARLAWPFGGLVQDVSAGVAAIGVPVLVLAGSHDKVDPPAVLADHLLPLIPTASLTVLEGTGHLSPLEVPGQVAAHISEFVAQL</sequence>
<evidence type="ECO:0000313" key="3">
    <source>
        <dbReference type="EMBL" id="WBO68695.1"/>
    </source>
</evidence>
<organism evidence="3 4">
    <name type="scientific">Streptomyces camelliae</name>
    <dbReference type="NCBI Taxonomy" id="3004093"/>
    <lineage>
        <taxon>Bacteria</taxon>
        <taxon>Bacillati</taxon>
        <taxon>Actinomycetota</taxon>
        <taxon>Actinomycetes</taxon>
        <taxon>Kitasatosporales</taxon>
        <taxon>Streptomycetaceae</taxon>
        <taxon>Streptomyces</taxon>
    </lineage>
</organism>
<dbReference type="InterPro" id="IPR000073">
    <property type="entry name" value="AB_hydrolase_1"/>
</dbReference>
<evidence type="ECO:0000256" key="1">
    <source>
        <dbReference type="ARBA" id="ARBA00022801"/>
    </source>
</evidence>
<dbReference type="PRINTS" id="PR00111">
    <property type="entry name" value="ABHYDROLASE"/>
</dbReference>
<dbReference type="PANTHER" id="PTHR43798">
    <property type="entry name" value="MONOACYLGLYCEROL LIPASE"/>
    <property type="match status" value="1"/>
</dbReference>
<accession>A0ABY7PGP7</accession>
<dbReference type="Pfam" id="PF12697">
    <property type="entry name" value="Abhydrolase_6"/>
    <property type="match status" value="1"/>
</dbReference>
<proteinExistence type="predicted"/>
<keyword evidence="1 3" id="KW-0378">Hydrolase</keyword>
<dbReference type="EMBL" id="CP115300">
    <property type="protein sequence ID" value="WBO68695.1"/>
    <property type="molecule type" value="Genomic_DNA"/>
</dbReference>
<name>A0ABY7PGP7_9ACTN</name>
<dbReference type="InterPro" id="IPR029058">
    <property type="entry name" value="AB_hydrolase_fold"/>
</dbReference>
<keyword evidence="4" id="KW-1185">Reference proteome</keyword>
<dbReference type="RefSeq" id="WP_270085923.1">
    <property type="nucleotide sequence ID" value="NZ_CP115300.1"/>
</dbReference>
<dbReference type="GO" id="GO:0016787">
    <property type="term" value="F:hydrolase activity"/>
    <property type="evidence" value="ECO:0007669"/>
    <property type="project" value="UniProtKB-KW"/>
</dbReference>
<dbReference type="Gene3D" id="3.40.50.1820">
    <property type="entry name" value="alpha/beta hydrolase"/>
    <property type="match status" value="1"/>
</dbReference>
<dbReference type="Proteomes" id="UP001212326">
    <property type="component" value="Chromosome"/>
</dbReference>
<dbReference type="PANTHER" id="PTHR43798:SF31">
    <property type="entry name" value="AB HYDROLASE SUPERFAMILY PROTEIN YCLE"/>
    <property type="match status" value="1"/>
</dbReference>
<feature type="domain" description="AB hydrolase-1" evidence="2">
    <location>
        <begin position="30"/>
        <end position="257"/>
    </location>
</feature>
<gene>
    <name evidence="3" type="ORF">O1G22_40780</name>
</gene>
<evidence type="ECO:0000259" key="2">
    <source>
        <dbReference type="Pfam" id="PF12697"/>
    </source>
</evidence>
<dbReference type="SUPFAM" id="SSF53474">
    <property type="entry name" value="alpha/beta-Hydrolases"/>
    <property type="match status" value="1"/>
</dbReference>
<dbReference type="InterPro" id="IPR050266">
    <property type="entry name" value="AB_hydrolase_sf"/>
</dbReference>
<evidence type="ECO:0000313" key="4">
    <source>
        <dbReference type="Proteomes" id="UP001212326"/>
    </source>
</evidence>